<evidence type="ECO:0000313" key="10">
    <source>
        <dbReference type="EMBL" id="MCZ8512177.1"/>
    </source>
</evidence>
<comment type="subcellular location">
    <subcellularLocation>
        <location evidence="1">Membrane</location>
        <topology evidence="1">Lipid-anchor</topology>
    </subcellularLocation>
</comment>
<evidence type="ECO:0000313" key="11">
    <source>
        <dbReference type="Proteomes" id="UP001527882"/>
    </source>
</evidence>
<proteinExistence type="inferred from homology"/>
<evidence type="ECO:0000256" key="1">
    <source>
        <dbReference type="ARBA" id="ARBA00004635"/>
    </source>
</evidence>
<dbReference type="RefSeq" id="WP_269880593.1">
    <property type="nucleotide sequence ID" value="NZ_JAQAGZ010000004.1"/>
</dbReference>
<accession>A0ABT4Q5N7</accession>
<dbReference type="NCBIfam" id="TIGR02887">
    <property type="entry name" value="spore_ger_x_C"/>
    <property type="match status" value="1"/>
</dbReference>
<evidence type="ECO:0000259" key="9">
    <source>
        <dbReference type="Pfam" id="PF25198"/>
    </source>
</evidence>
<feature type="domain" description="Spore germination protein N-terminal" evidence="9">
    <location>
        <begin position="24"/>
        <end position="200"/>
    </location>
</feature>
<keyword evidence="11" id="KW-1185">Reference proteome</keyword>
<protein>
    <submittedName>
        <fullName evidence="10">Ger(X)C family spore germination protein</fullName>
    </submittedName>
</protein>
<evidence type="ECO:0000256" key="2">
    <source>
        <dbReference type="ARBA" id="ARBA00007886"/>
    </source>
</evidence>
<sequence>MKHTCLMCILLFGTMIFITGCWNRIELNDISIVVGSGVDIINKDTFALSDQIIVASRIHTAQGGGSTGAGGDQAFITVTATGKSLLDAGHNMQSKLSRQLFFSHRQNIFIGETLAKYGLEKISDEYSRNPNTRLRSDIWVVKNNTALNLLKVSYPLESIPALAILKTNKHLGGPAGMSLIDFLKTASSETSSPTLPVVEIVEEAASGRNSSDSKDQKNTTRTIKFAGRAVFDKQLKLVGYLSFTEALDRFWMSGRKRFYTLTGYIPEGEGTVTLDARKLKSKINTSISPDQKVNISVLLTAAGKLNENNTNLDLRASKNIKLVETALNKELEKRIAKMITKMQKLGVDVFRFDDHMHRQHPDVWKSLKNDWQKKFKEADISVKVEVSIRNTGLTGPALQLRKQEIVK</sequence>
<dbReference type="Proteomes" id="UP001527882">
    <property type="component" value="Unassembled WGS sequence"/>
</dbReference>
<name>A0ABT4Q5N7_9BACL</name>
<keyword evidence="6" id="KW-0564">Palmitate</keyword>
<dbReference type="InterPro" id="IPR038501">
    <property type="entry name" value="Spore_GerAC_C_sf"/>
</dbReference>
<evidence type="ECO:0000256" key="5">
    <source>
        <dbReference type="ARBA" id="ARBA00023136"/>
    </source>
</evidence>
<gene>
    <name evidence="10" type="ORF">O9H85_07000</name>
</gene>
<dbReference type="InterPro" id="IPR046953">
    <property type="entry name" value="Spore_GerAC-like_C"/>
</dbReference>
<dbReference type="InterPro" id="IPR057336">
    <property type="entry name" value="GerAC_N"/>
</dbReference>
<keyword evidence="3" id="KW-0309">Germination</keyword>
<dbReference type="Gene3D" id="3.30.300.210">
    <property type="entry name" value="Nutrient germinant receptor protein C, domain 3"/>
    <property type="match status" value="1"/>
</dbReference>
<dbReference type="Pfam" id="PF05504">
    <property type="entry name" value="Spore_GerAC"/>
    <property type="match status" value="1"/>
</dbReference>
<evidence type="ECO:0000256" key="7">
    <source>
        <dbReference type="ARBA" id="ARBA00023288"/>
    </source>
</evidence>
<evidence type="ECO:0000256" key="3">
    <source>
        <dbReference type="ARBA" id="ARBA00022544"/>
    </source>
</evidence>
<dbReference type="InterPro" id="IPR008844">
    <property type="entry name" value="Spore_GerAC-like"/>
</dbReference>
<reference evidence="10 11" key="1">
    <citation type="submission" date="2022-12" db="EMBL/GenBank/DDBJ databases">
        <title>Draft genome sequence of Paenibacillus sp. dW9.</title>
        <authorList>
            <person name="Choi E.-W."/>
            <person name="Kim D.-U."/>
        </authorList>
    </citation>
    <scope>NUCLEOTIDE SEQUENCE [LARGE SCALE GENOMIC DNA]</scope>
    <source>
        <strain evidence="11">dW9</strain>
    </source>
</reference>
<evidence type="ECO:0000256" key="4">
    <source>
        <dbReference type="ARBA" id="ARBA00022729"/>
    </source>
</evidence>
<keyword evidence="5" id="KW-0472">Membrane</keyword>
<dbReference type="PROSITE" id="PS51257">
    <property type="entry name" value="PROKAR_LIPOPROTEIN"/>
    <property type="match status" value="1"/>
</dbReference>
<evidence type="ECO:0000259" key="8">
    <source>
        <dbReference type="Pfam" id="PF05504"/>
    </source>
</evidence>
<comment type="similarity">
    <text evidence="2">Belongs to the GerABKC lipoprotein family.</text>
</comment>
<organism evidence="10 11">
    <name type="scientific">Paenibacillus gyeongsangnamensis</name>
    <dbReference type="NCBI Taxonomy" id="3388067"/>
    <lineage>
        <taxon>Bacteria</taxon>
        <taxon>Bacillati</taxon>
        <taxon>Bacillota</taxon>
        <taxon>Bacilli</taxon>
        <taxon>Bacillales</taxon>
        <taxon>Paenibacillaceae</taxon>
        <taxon>Paenibacillus</taxon>
    </lineage>
</organism>
<dbReference type="Pfam" id="PF25198">
    <property type="entry name" value="Spore_GerAC_N"/>
    <property type="match status" value="1"/>
</dbReference>
<dbReference type="Gene3D" id="6.20.190.10">
    <property type="entry name" value="Nutrient germinant receptor protein C, domain 1"/>
    <property type="match status" value="1"/>
</dbReference>
<keyword evidence="7" id="KW-0449">Lipoprotein</keyword>
<dbReference type="EMBL" id="JAQAGZ010000004">
    <property type="protein sequence ID" value="MCZ8512177.1"/>
    <property type="molecule type" value="Genomic_DNA"/>
</dbReference>
<feature type="domain" description="Spore germination GerAC-like C-terminal" evidence="8">
    <location>
        <begin position="227"/>
        <end position="392"/>
    </location>
</feature>
<comment type="caution">
    <text evidence="10">The sequence shown here is derived from an EMBL/GenBank/DDBJ whole genome shotgun (WGS) entry which is preliminary data.</text>
</comment>
<evidence type="ECO:0000256" key="6">
    <source>
        <dbReference type="ARBA" id="ARBA00023139"/>
    </source>
</evidence>
<dbReference type="PANTHER" id="PTHR35789:SF1">
    <property type="entry name" value="SPORE GERMINATION PROTEIN B3"/>
    <property type="match status" value="1"/>
</dbReference>
<keyword evidence="4" id="KW-0732">Signal</keyword>
<dbReference type="PANTHER" id="PTHR35789">
    <property type="entry name" value="SPORE GERMINATION PROTEIN B3"/>
    <property type="match status" value="1"/>
</dbReference>